<feature type="domain" description="Calpain catalytic" evidence="14">
    <location>
        <begin position="2314"/>
        <end position="2638"/>
    </location>
</feature>
<feature type="transmembrane region" description="Helical" evidence="11">
    <location>
        <begin position="1567"/>
        <end position="1586"/>
    </location>
</feature>
<evidence type="ECO:0000256" key="6">
    <source>
        <dbReference type="ARBA" id="ARBA00022801"/>
    </source>
</evidence>
<evidence type="ECO:0008006" key="19">
    <source>
        <dbReference type="Google" id="ProtNLM"/>
    </source>
</evidence>
<feature type="transmembrane region" description="Helical" evidence="11">
    <location>
        <begin position="728"/>
        <end position="747"/>
    </location>
</feature>
<dbReference type="GO" id="GO:0008168">
    <property type="term" value="F:methyltransferase activity"/>
    <property type="evidence" value="ECO:0007669"/>
    <property type="project" value="UniProtKB-KW"/>
</dbReference>
<feature type="transmembrane region" description="Helical" evidence="11">
    <location>
        <begin position="893"/>
        <end position="912"/>
    </location>
</feature>
<evidence type="ECO:0000256" key="1">
    <source>
        <dbReference type="ARBA" id="ARBA00007623"/>
    </source>
</evidence>
<feature type="transmembrane region" description="Helical" evidence="11">
    <location>
        <begin position="1863"/>
        <end position="1884"/>
    </location>
</feature>
<dbReference type="PROSITE" id="PS50020">
    <property type="entry name" value="WW_DOMAIN_2"/>
    <property type="match status" value="1"/>
</dbReference>
<dbReference type="Gene3D" id="2.60.40.150">
    <property type="entry name" value="C2 domain"/>
    <property type="match status" value="1"/>
</dbReference>
<feature type="domain" description="C2" evidence="12">
    <location>
        <begin position="344"/>
        <end position="489"/>
    </location>
</feature>
<dbReference type="InterPro" id="IPR036020">
    <property type="entry name" value="WW_dom_sf"/>
</dbReference>
<dbReference type="CDD" id="cd00044">
    <property type="entry name" value="CysPc"/>
    <property type="match status" value="1"/>
</dbReference>
<evidence type="ECO:0000259" key="12">
    <source>
        <dbReference type="PROSITE" id="PS50004"/>
    </source>
</evidence>
<dbReference type="Proteomes" id="UP000277300">
    <property type="component" value="Unassembled WGS sequence"/>
</dbReference>
<dbReference type="Gene3D" id="2.60.120.380">
    <property type="match status" value="1"/>
</dbReference>
<keyword evidence="6" id="KW-0378">Hydrolase</keyword>
<keyword evidence="4" id="KW-0645">Protease</keyword>
<evidence type="ECO:0000313" key="18">
    <source>
        <dbReference type="Proteomes" id="UP000284657"/>
    </source>
</evidence>
<comment type="caution">
    <text evidence="16">The sequence shown here is derived from an EMBL/GenBank/DDBJ whole genome shotgun (WGS) entry which is preliminary data.</text>
</comment>
<feature type="compositionally biased region" description="Basic and acidic residues" evidence="10">
    <location>
        <begin position="785"/>
        <end position="799"/>
    </location>
</feature>
<dbReference type="GO" id="GO:0004198">
    <property type="term" value="F:calcium-dependent cysteine-type endopeptidase activity"/>
    <property type="evidence" value="ECO:0007669"/>
    <property type="project" value="InterPro"/>
</dbReference>
<name>A0A3F2RLZ6_9STRA</name>
<feature type="region of interest" description="Disordered" evidence="10">
    <location>
        <begin position="779"/>
        <end position="799"/>
    </location>
</feature>
<evidence type="ECO:0000256" key="2">
    <source>
        <dbReference type="ARBA" id="ARBA00008138"/>
    </source>
</evidence>
<dbReference type="SUPFAM" id="SSF54001">
    <property type="entry name" value="Cysteine proteinases"/>
    <property type="match status" value="1"/>
</dbReference>
<evidence type="ECO:0000256" key="7">
    <source>
        <dbReference type="ARBA" id="ARBA00022807"/>
    </source>
</evidence>
<dbReference type="PANTHER" id="PTHR10183:SF379">
    <property type="entry name" value="CALPAIN-5"/>
    <property type="match status" value="1"/>
</dbReference>
<dbReference type="GO" id="GO:0006508">
    <property type="term" value="P:proteolysis"/>
    <property type="evidence" value="ECO:0007669"/>
    <property type="project" value="UniProtKB-KW"/>
</dbReference>
<feature type="transmembrane region" description="Helical" evidence="11">
    <location>
        <begin position="859"/>
        <end position="881"/>
    </location>
</feature>
<dbReference type="GO" id="GO:0032259">
    <property type="term" value="P:methylation"/>
    <property type="evidence" value="ECO:0007669"/>
    <property type="project" value="UniProtKB-KW"/>
</dbReference>
<evidence type="ECO:0000256" key="11">
    <source>
        <dbReference type="SAM" id="Phobius"/>
    </source>
</evidence>
<keyword evidence="11" id="KW-0472">Membrane</keyword>
<dbReference type="Pfam" id="PF00168">
    <property type="entry name" value="C2"/>
    <property type="match status" value="1"/>
</dbReference>
<dbReference type="EMBL" id="MBAD02001458">
    <property type="protein sequence ID" value="RLN54551.1"/>
    <property type="molecule type" value="Genomic_DNA"/>
</dbReference>
<feature type="transmembrane region" description="Helical" evidence="11">
    <location>
        <begin position="924"/>
        <end position="946"/>
    </location>
</feature>
<dbReference type="SUPFAM" id="SSF53335">
    <property type="entry name" value="S-adenosyl-L-methionine-dependent methyltransferases"/>
    <property type="match status" value="1"/>
</dbReference>
<comment type="similarity">
    <text evidence="2">Belongs to the UPF0677 family.</text>
</comment>
<evidence type="ECO:0000259" key="13">
    <source>
        <dbReference type="PROSITE" id="PS50020"/>
    </source>
</evidence>
<dbReference type="Pfam" id="PF00397">
    <property type="entry name" value="WW"/>
    <property type="match status" value="1"/>
</dbReference>
<dbReference type="InterPro" id="IPR001202">
    <property type="entry name" value="WW_dom"/>
</dbReference>
<dbReference type="PANTHER" id="PTHR10183">
    <property type="entry name" value="CALPAIN"/>
    <property type="match status" value="1"/>
</dbReference>
<dbReference type="InterPro" id="IPR000008">
    <property type="entry name" value="C2_dom"/>
</dbReference>
<keyword evidence="3" id="KW-0489">Methyltransferase</keyword>
<comment type="similarity">
    <text evidence="1">Belongs to the peptidase C2 family.</text>
</comment>
<feature type="transmembrane region" description="Helical" evidence="11">
    <location>
        <begin position="1132"/>
        <end position="1151"/>
    </location>
</feature>
<keyword evidence="11" id="KW-1133">Transmembrane helix</keyword>
<feature type="transmembrane region" description="Helical" evidence="11">
    <location>
        <begin position="1301"/>
        <end position="1321"/>
    </location>
</feature>
<feature type="compositionally biased region" description="Basic and acidic residues" evidence="10">
    <location>
        <begin position="1433"/>
        <end position="1443"/>
    </location>
</feature>
<feature type="transmembrane region" description="Helical" evidence="11">
    <location>
        <begin position="1056"/>
        <end position="1075"/>
    </location>
</feature>
<feature type="transmembrane region" description="Helical" evidence="11">
    <location>
        <begin position="1189"/>
        <end position="1207"/>
    </location>
</feature>
<dbReference type="InterPro" id="IPR029063">
    <property type="entry name" value="SAM-dependent_MTases_sf"/>
</dbReference>
<dbReference type="PROSITE" id="PS01159">
    <property type="entry name" value="WW_DOMAIN_1"/>
    <property type="match status" value="1"/>
</dbReference>
<evidence type="ECO:0000313" key="16">
    <source>
        <dbReference type="EMBL" id="RLN59709.1"/>
    </source>
</evidence>
<dbReference type="InterPro" id="IPR035892">
    <property type="entry name" value="C2_domain_sf"/>
</dbReference>
<dbReference type="NCBIfam" id="TIGR00027">
    <property type="entry name" value="mthyl_TIGR00027"/>
    <property type="match status" value="1"/>
</dbReference>
<organism evidence="16 17">
    <name type="scientific">Phytophthora kernoviae</name>
    <dbReference type="NCBI Taxonomy" id="325452"/>
    <lineage>
        <taxon>Eukaryota</taxon>
        <taxon>Sar</taxon>
        <taxon>Stramenopiles</taxon>
        <taxon>Oomycota</taxon>
        <taxon>Peronosporomycetes</taxon>
        <taxon>Peronosporales</taxon>
        <taxon>Peronosporaceae</taxon>
        <taxon>Phytophthora</taxon>
    </lineage>
</organism>
<dbReference type="Pfam" id="PF00648">
    <property type="entry name" value="Peptidase_C2"/>
    <property type="match status" value="1"/>
</dbReference>
<evidence type="ECO:0000256" key="5">
    <source>
        <dbReference type="ARBA" id="ARBA00022679"/>
    </source>
</evidence>
<dbReference type="Gene3D" id="3.40.50.150">
    <property type="entry name" value="Vaccinia Virus protein VP39"/>
    <property type="match status" value="1"/>
</dbReference>
<evidence type="ECO:0000256" key="3">
    <source>
        <dbReference type="ARBA" id="ARBA00022603"/>
    </source>
</evidence>
<evidence type="ECO:0000256" key="9">
    <source>
        <dbReference type="PROSITE-ProRule" id="PRU00239"/>
    </source>
</evidence>
<dbReference type="InterPro" id="IPR011610">
    <property type="entry name" value="SAM_mthyl_Trfase_ML2640-like"/>
</dbReference>
<evidence type="ECO:0000256" key="10">
    <source>
        <dbReference type="SAM" id="MobiDB-lite"/>
    </source>
</evidence>
<feature type="transmembrane region" description="Helical" evidence="11">
    <location>
        <begin position="1227"/>
        <end position="1251"/>
    </location>
</feature>
<dbReference type="InterPro" id="IPR038765">
    <property type="entry name" value="Papain-like_cys_pep_sf"/>
</dbReference>
<feature type="transmembrane region" description="Helical" evidence="11">
    <location>
        <begin position="1272"/>
        <end position="1295"/>
    </location>
</feature>
<gene>
    <name evidence="15" type="ORF">BBJ29_003996</name>
    <name evidence="16" type="ORF">BBP00_00006354</name>
</gene>
<accession>A0A3F2RLZ6</accession>
<feature type="region of interest" description="Disordered" evidence="10">
    <location>
        <begin position="2867"/>
        <end position="2909"/>
    </location>
</feature>
<dbReference type="Gene3D" id="2.20.70.10">
    <property type="match status" value="1"/>
</dbReference>
<dbReference type="SUPFAM" id="SSF49758">
    <property type="entry name" value="Calpain large subunit, middle domain (domain III)"/>
    <property type="match status" value="1"/>
</dbReference>
<feature type="transmembrane region" description="Helical" evidence="11">
    <location>
        <begin position="1837"/>
        <end position="1857"/>
    </location>
</feature>
<dbReference type="Pfam" id="PF04072">
    <property type="entry name" value="LCM"/>
    <property type="match status" value="1"/>
</dbReference>
<evidence type="ECO:0000313" key="15">
    <source>
        <dbReference type="EMBL" id="RLN54551.1"/>
    </source>
</evidence>
<dbReference type="SMART" id="SM00230">
    <property type="entry name" value="CysPc"/>
    <property type="match status" value="1"/>
</dbReference>
<feature type="domain" description="WW" evidence="13">
    <location>
        <begin position="2895"/>
        <end position="2929"/>
    </location>
</feature>
<feature type="region of interest" description="Disordered" evidence="10">
    <location>
        <begin position="1493"/>
        <end position="1514"/>
    </location>
</feature>
<reference evidence="17 18" key="1">
    <citation type="submission" date="2018-07" db="EMBL/GenBank/DDBJ databases">
        <title>Genome sequencing of oomycete isolates from Chile give support for New Zealand origin for Phytophthora kernoviae and make available the first Nothophytophthora sp. genome.</title>
        <authorList>
            <person name="Studholme D.J."/>
            <person name="Sanfuentes E."/>
            <person name="Panda P."/>
            <person name="Hill R."/>
            <person name="Sambles C."/>
            <person name="Grant M."/>
            <person name="Williams N.M."/>
            <person name="Mcdougal R.L."/>
        </authorList>
    </citation>
    <scope>NUCLEOTIDE SEQUENCE [LARGE SCALE GENOMIC DNA]</scope>
    <source>
        <strain evidence="16">Chile6</strain>
        <strain evidence="15">Chile7</strain>
    </source>
</reference>
<feature type="transmembrane region" description="Helical" evidence="11">
    <location>
        <begin position="826"/>
        <end position="847"/>
    </location>
</feature>
<dbReference type="InterPro" id="IPR036213">
    <property type="entry name" value="Calpain_III_sf"/>
</dbReference>
<dbReference type="SUPFAM" id="SSF49562">
    <property type="entry name" value="C2 domain (Calcium/lipid-binding domain, CaLB)"/>
    <property type="match status" value="1"/>
</dbReference>
<dbReference type="InterPro" id="IPR022684">
    <property type="entry name" value="Calpain_cysteine_protease"/>
</dbReference>
<protein>
    <recommendedName>
        <fullName evidence="19">C2 domain-containing protein</fullName>
    </recommendedName>
</protein>
<dbReference type="InterPro" id="IPR007213">
    <property type="entry name" value="Ppm1/Ppm2/Tcmp"/>
</dbReference>
<dbReference type="CDD" id="cd00030">
    <property type="entry name" value="C2"/>
    <property type="match status" value="1"/>
</dbReference>
<dbReference type="SMART" id="SM00456">
    <property type="entry name" value="WW"/>
    <property type="match status" value="1"/>
</dbReference>
<dbReference type="CDD" id="cd00201">
    <property type="entry name" value="WW"/>
    <property type="match status" value="1"/>
</dbReference>
<evidence type="ECO:0000313" key="17">
    <source>
        <dbReference type="Proteomes" id="UP000277300"/>
    </source>
</evidence>
<evidence type="ECO:0000256" key="8">
    <source>
        <dbReference type="PIRSR" id="PIRSR622684-1"/>
    </source>
</evidence>
<dbReference type="Proteomes" id="UP000284657">
    <property type="component" value="Unassembled WGS sequence"/>
</dbReference>
<feature type="transmembrane region" description="Helical" evidence="11">
    <location>
        <begin position="1714"/>
        <end position="1736"/>
    </location>
</feature>
<feature type="region of interest" description="Disordered" evidence="10">
    <location>
        <begin position="1406"/>
        <end position="1447"/>
    </location>
</feature>
<dbReference type="EMBL" id="MBDO02000214">
    <property type="protein sequence ID" value="RLN59709.1"/>
    <property type="molecule type" value="Genomic_DNA"/>
</dbReference>
<proteinExistence type="inferred from homology"/>
<evidence type="ECO:0000259" key="14">
    <source>
        <dbReference type="PROSITE" id="PS50203"/>
    </source>
</evidence>
<dbReference type="Gene3D" id="3.90.70.10">
    <property type="entry name" value="Cysteine proteinases"/>
    <property type="match status" value="1"/>
</dbReference>
<keyword evidence="5" id="KW-0808">Transferase</keyword>
<dbReference type="PROSITE" id="PS50203">
    <property type="entry name" value="CALPAIN_CAT"/>
    <property type="match status" value="1"/>
</dbReference>
<sequence>MPGSPSPITSGGVMQYEDFAQFMGFLDARLRAIEHAREDRLVEDPFAEPLTRQIAPQLTPRLVKWQEQQPHPEDYIALRSRYLDEAIAHRNPNIRQIVFLGAGLDTRAFRLKSLSGCHVLEIDQSAGLLEHKSTVMKGLKAELIADRHSYIVADLNSFNWEESLLSSGFNPDIPTFWSLEGIMMYLNRASNVALLKTIDILSAPGSEVWGDMSGSVLLKEGEFSLIKDVNDLCKDELGVNLFQYGEDDVLGGVFSELPWDMEVQAALAEEGTHFGRLWIPTLTRITKMPVTYNYVLAKKPAIAAVFNVLLQLQGLSEVTAQTTATLGYPDPHYSTTQSLKAFSCTGGARNCPDGGQYASAGGNLTLTIVEMRHLPDLDGFGLAGLVTDPYVEALIGDNVRTSSVVWNSLNPKWLPCTEPGCTGENDLNRDLNFGFRPAGTEIIVRVWDKDSGFEFGDDLVAQMTLNAIYCSAFSAVKQNVPSNDSSVWQMQLQPMCVEELWVPLTADGDCTDEASTTPCMRIRMTAVPFQMRTEEVFVSGALVNGGMGGYFPNEQSWLYGGVYSASDTKLLSYYRMSDSQGGLLIRSSSTSNNNKGNASLINTYGFAPYSRVTFNFAAQLFVFRRVDDSLSTPEWLNASFGWADTREYAQLMDVAGDFKAVARNFTPHAINKYGDSEGRGIITGANVRADYKDNTLSMYFVVAVPHESLDVVPAIYSKEFSRGIFMEISAQFVPNLIFLLLFVVIYLRRMHWRVERVQSFLAGKVVNPHGQLSIASGAQPNAAMTKDKSNAKEKPSKLKSKKPDIVAQLFFCYGDSVDNAQFRRNLFYATCSVYVVIASPVLILLAWGVTSIMLVTPPAFGFGLVFLGIGALGGTYAAAVWVRTGWRMTGRTLYLFAIAFFGAFVFLFSSTFADPKVYVGGEDLDFFSLSSIFLTLNMMPIIWLAFTNDSKLSKSLKQVVAVVGASKKVATLKSKFKNLGTLGLKLATAKGDAAALDQQQGPNIGTRRKRKESAFAPILGDHYTVEQSLPGLEYADILKSAFVTPAATRRRINRRCYAFALSTLGIYCIVASGWTQYGAQALEISITLVLVDLCVYMLHRGKSAHTWSAGYVVFLLSSVRVCLAVTCGKYWIVGHAFLYMVFGTTLCREIIGRDLPRMNKQEAGGVTFFGHDPQRERQQQLDVGTTPKFVLGFLSFFYVFLLLAVAFGSDANQTVRVPIMGQEWPLWVFGVLAFIVVLFVGLSLATSRAFFLQKEQLLSDYAMNVYLFVRPFKLPFMLAAASEVLVICSGLFVYASTKSTFVLASSFFTPLILMLSLVVHVQWQKNDYRLVVWPPEDDEEDVLDDDDAGGYLDEEAALEKEAELMRETFVLPPLKGKGNNNVYDAADETFKMPALPSKRLIGLAGDKKAQTTTSPGPNSPKKLGLTFPGRGNKSAENDSKEAKTTLPTTLAINPAKPQRFALLRDLMSGKIGWRALFSRTTWSKKYREDNLSPTAKPLLNRSGGANTALDDDDDGGSQRLLLRESSSNAVLARRRTVAQAGDGDIDFSKMTLYQAYMQGFLLPQDHMTLWCFFTLLFLILLYGMILTATEDPSWMGQLVWTGGYVLIFTLFPTIKYFKTATFTPDMKFCFGGSAALAWITGFVLFFAVLKADVNQVESLVILSVLVFYPIFLLFAVMLCSWQDENWVVTRPLRRIGGACTAAIVLWILEMYVFVSVALGGVLTFLLILFLFLTYFLLKWVENDRYLAPVYQRQASLIVVGATVTAIIAALASGMSFFFCLSIVFVVLLLKSSLQFVAGWIVAKSSADESIFYSPYLFPVFSYNAFTNNVVDETHNVLPLYMVFLLAFLWGVAGVMFFDPLGFGVGLCSLVLLAFAGVTAHLCAVTPVQMGVAAKYVNEMILKDASEAAQAVSTRRRQPFTIESPEFVEKERREKKAELEFQAIAYGGGAASAFASRNKNAKPVESKIEEDIAKVEPRSTSGDIALGIEDVDRQCRLIVTTHGLEVPRPDGLLTLKEAHDDIFRRGVGPFGFLYAFTVPPRVLRFLRAKYFPSGFKWGRKAKGAQTTSNLDPESADDLQADVLERGKVGDIQALTVLQTNSRDATPASPPQDLVTLLLKLPELDAALDHEFYEETRCVIHLQLLMLTASDARLSREKILFQKFLRENRFKLMSNDISPPANVFRTSSFASIDIPLVAVWLLSLTPEARARFHGLKAAFNEEMERMDTIVDAEDRAALVAQNELREHWAPRESEQCRQRMQEFLARRLRRESEGVLVEEEERRPGYDEALVNAREALLEIESGFSCVSGEFGRALQYVDREFPPDVTSLAGCFHEAEISPQWKVSSAINVASGLFDGGTDPDDVRVGRLDDAWLLSALSILAASGGVDDGKVDVLIDRLFVTKQTSLTGAYALRLYQNCQWETVIIDDFFPVLYDSAEREAAGMDADADGELAVNAGAAFAHSRDFEELWVPLVEKAFAKYYGGYATLESGYVHHALRVLSGCECEEVFLAPAARGALKKTLWQQLKLFRKNHFLLGAASLPSEHADPALRASGLVFDACYVIYDVRDVDGAQLLQLRNPPGDHQEWKGDWSDSSRLWTRRLRKRLGVRTGNDTGDDNTFWMSFDDFCHAFRALYVCRYYDPAKWTVQTMDARFSKADSTASGLPTRHNPGCNGLDNNPHFSLRVSRPTEVILTITQVDARGMAPMTVLPVAVYIVAQGAQKDRARRVTALSQENVVAHSGVPARNRELRVQCELAARTYTVLVAAYVSGMEGPFRVHVQSNYPVELEQLWPAAWKTGTGTGTVSSTPHATLAERMADKVKHTMTESGAGAKLMAKTHELAGKLAAGAALVDNVMRDEESILEEQLAKQQQEEVEEAERQETRLTGKKAKKKAIPDAPQQNPWIEQWDEGAGKPFYFNKQTGVSSWEKPEDF</sequence>
<dbReference type="SUPFAM" id="SSF51045">
    <property type="entry name" value="WW domain"/>
    <property type="match status" value="1"/>
</dbReference>
<feature type="transmembrane region" description="Helical" evidence="11">
    <location>
        <begin position="1598"/>
        <end position="1617"/>
    </location>
</feature>
<dbReference type="InterPro" id="IPR001300">
    <property type="entry name" value="Peptidase_C2_calpain_cat"/>
</dbReference>
<keyword evidence="11" id="KW-0812">Transmembrane</keyword>
<dbReference type="OrthoDB" id="424753at2759"/>
<feature type="active site" evidence="8">
    <location>
        <position position="2577"/>
    </location>
</feature>
<feature type="transmembrane region" description="Helical" evidence="11">
    <location>
        <begin position="1756"/>
        <end position="1789"/>
    </location>
</feature>
<dbReference type="PROSITE" id="PS50004">
    <property type="entry name" value="C2"/>
    <property type="match status" value="1"/>
</dbReference>
<evidence type="ECO:0000256" key="4">
    <source>
        <dbReference type="ARBA" id="ARBA00022670"/>
    </source>
</evidence>
<feature type="transmembrane region" description="Helical" evidence="11">
    <location>
        <begin position="1660"/>
        <end position="1679"/>
    </location>
</feature>
<comment type="caution">
    <text evidence="9">Lacks conserved residue(s) required for the propagation of feature annotation.</text>
</comment>
<feature type="transmembrane region" description="Helical" evidence="11">
    <location>
        <begin position="1629"/>
        <end position="1648"/>
    </location>
</feature>
<keyword evidence="7" id="KW-0788">Thiol protease</keyword>